<feature type="transmembrane region" description="Helical" evidence="5">
    <location>
        <begin position="41"/>
        <end position="64"/>
    </location>
</feature>
<evidence type="ECO:0000313" key="6">
    <source>
        <dbReference type="EMBL" id="JAI40938.1"/>
    </source>
</evidence>
<proteinExistence type="predicted"/>
<dbReference type="SUPFAM" id="SSF48652">
    <property type="entry name" value="Tetraspanin"/>
    <property type="match status" value="1"/>
</dbReference>
<accession>A0A0K8VQ18</accession>
<dbReference type="AlphaFoldDB" id="A0A0K8VQ18"/>
<organism evidence="6">
    <name type="scientific">Bactrocera latifrons</name>
    <name type="common">Malaysian fruit fly</name>
    <name type="synonym">Chaetodacus latifrons</name>
    <dbReference type="NCBI Taxonomy" id="174628"/>
    <lineage>
        <taxon>Eukaryota</taxon>
        <taxon>Metazoa</taxon>
        <taxon>Ecdysozoa</taxon>
        <taxon>Arthropoda</taxon>
        <taxon>Hexapoda</taxon>
        <taxon>Insecta</taxon>
        <taxon>Pterygota</taxon>
        <taxon>Neoptera</taxon>
        <taxon>Endopterygota</taxon>
        <taxon>Diptera</taxon>
        <taxon>Brachycera</taxon>
        <taxon>Muscomorpha</taxon>
        <taxon>Tephritoidea</taxon>
        <taxon>Tephritidae</taxon>
        <taxon>Bactrocera</taxon>
        <taxon>Bactrocera</taxon>
    </lineage>
</organism>
<keyword evidence="2 5" id="KW-0812">Transmembrane</keyword>
<gene>
    <name evidence="6" type="primary">lbm_8</name>
    <name evidence="6" type="ORF">c0_g1_i4</name>
</gene>
<evidence type="ECO:0000256" key="1">
    <source>
        <dbReference type="ARBA" id="ARBA00004141"/>
    </source>
</evidence>
<dbReference type="Pfam" id="PF00335">
    <property type="entry name" value="Tetraspanin"/>
    <property type="match status" value="1"/>
</dbReference>
<name>A0A0K8VQ18_BACLA</name>
<dbReference type="CDD" id="cd03127">
    <property type="entry name" value="tetraspanin_LEL"/>
    <property type="match status" value="1"/>
</dbReference>
<dbReference type="OrthoDB" id="6134317at2759"/>
<evidence type="ECO:0000256" key="4">
    <source>
        <dbReference type="ARBA" id="ARBA00023136"/>
    </source>
</evidence>
<reference evidence="6" key="1">
    <citation type="submission" date="2015-06" db="EMBL/GenBank/DDBJ databases">
        <authorList>
            <person name="Hoefler B.C."/>
            <person name="Straight P.D."/>
        </authorList>
    </citation>
    <scope>NUCLEOTIDE SEQUENCE</scope>
</reference>
<keyword evidence="4 5" id="KW-0472">Membrane</keyword>
<evidence type="ECO:0000256" key="5">
    <source>
        <dbReference type="SAM" id="Phobius"/>
    </source>
</evidence>
<dbReference type="GO" id="GO:0005886">
    <property type="term" value="C:plasma membrane"/>
    <property type="evidence" value="ECO:0007669"/>
    <property type="project" value="TreeGrafter"/>
</dbReference>
<comment type="subcellular location">
    <subcellularLocation>
        <location evidence="1">Membrane</location>
        <topology evidence="1">Multi-pass membrane protein</topology>
    </subcellularLocation>
</comment>
<keyword evidence="3 5" id="KW-1133">Transmembrane helix</keyword>
<protein>
    <submittedName>
        <fullName evidence="6">Protein late bloomer</fullName>
    </submittedName>
</protein>
<dbReference type="PANTHER" id="PTHR19282">
    <property type="entry name" value="TETRASPANIN"/>
    <property type="match status" value="1"/>
</dbReference>
<sequence length="220" mass="24370">MSCATGTLKYALFLLNMLWAILGILVVVFGGLGWGAMPQSYAIGFITMGGVILFISFFGCFGTMRESARLLWTYGICTFVLIIVIVAFICLSTRDVFKRYAMEGVEEQWRQELFQPGSMDTVQSVYACCGLNSAEDYIRIARAPPASCCKESNCINPLNLYLTGCLPKVEEAFADEATVTAYHQYGLLAFGVSIMQLPCQVFLTTFLCIFKFICSASFCF</sequence>
<dbReference type="InterPro" id="IPR018499">
    <property type="entry name" value="Tetraspanin/Peripherin"/>
</dbReference>
<dbReference type="Gene3D" id="1.10.1450.10">
    <property type="entry name" value="Tetraspanin"/>
    <property type="match status" value="1"/>
</dbReference>
<feature type="transmembrane region" description="Helical" evidence="5">
    <location>
        <begin position="12"/>
        <end position="34"/>
    </location>
</feature>
<evidence type="ECO:0000256" key="3">
    <source>
        <dbReference type="ARBA" id="ARBA00022989"/>
    </source>
</evidence>
<feature type="transmembrane region" description="Helical" evidence="5">
    <location>
        <begin position="70"/>
        <end position="91"/>
    </location>
</feature>
<dbReference type="InterPro" id="IPR008952">
    <property type="entry name" value="Tetraspanin_EC2_sf"/>
</dbReference>
<dbReference type="PANTHER" id="PTHR19282:SF521">
    <property type="entry name" value="IP01817P-RELATED"/>
    <property type="match status" value="1"/>
</dbReference>
<dbReference type="EMBL" id="GDHF01011376">
    <property type="protein sequence ID" value="JAI40938.1"/>
    <property type="molecule type" value="Transcribed_RNA"/>
</dbReference>
<evidence type="ECO:0000256" key="2">
    <source>
        <dbReference type="ARBA" id="ARBA00022692"/>
    </source>
</evidence>